<dbReference type="RefSeq" id="WP_244541607.1">
    <property type="nucleotide sequence ID" value="NZ_FNRP01000024.1"/>
</dbReference>
<evidence type="ECO:0000313" key="4">
    <source>
        <dbReference type="Proteomes" id="UP000183040"/>
    </source>
</evidence>
<evidence type="ECO:0000259" key="1">
    <source>
        <dbReference type="Pfam" id="PF13338"/>
    </source>
</evidence>
<dbReference type="Proteomes" id="UP000183040">
    <property type="component" value="Unassembled WGS sequence"/>
</dbReference>
<name>A0A1I5F1H8_9BACE</name>
<dbReference type="Pfam" id="PF13338">
    <property type="entry name" value="AbiEi_4"/>
    <property type="match status" value="1"/>
</dbReference>
<accession>A0A1I5F1H8</accession>
<protein>
    <submittedName>
        <fullName evidence="3">Transcriptional regulator, predicted component of viral defense system</fullName>
    </submittedName>
</protein>
<sequence>MDDKLRLLIEEHGGYVTRKEIIGNRYLYYQLLESVKSGEIIRLKPGVYCMEDAMAGTMIDLEKIIPEGVLCLYSAWAHYGLTTQIPQGFYVAIPRKRKITLPDYPPIILNYWDRSIYGVGIVRRQIDNFEIPIYDMEKSVCDAIRYRNKIGIDVSSEILKNYLSRKERNITRLTTYAKSMRIAGILNKYLEIQL</sequence>
<evidence type="ECO:0000313" key="3">
    <source>
        <dbReference type="EMBL" id="SFO17171.1"/>
    </source>
</evidence>
<dbReference type="AlphaFoldDB" id="A0A1I5F1H8"/>
<dbReference type="EMBL" id="FNRP01000024">
    <property type="protein sequence ID" value="SEB03701.1"/>
    <property type="molecule type" value="Genomic_DNA"/>
</dbReference>
<proteinExistence type="predicted"/>
<dbReference type="InterPro" id="IPR025159">
    <property type="entry name" value="AbiEi_N"/>
</dbReference>
<dbReference type="EMBL" id="FOUM01000072">
    <property type="protein sequence ID" value="SFO17171.1"/>
    <property type="molecule type" value="Genomic_DNA"/>
</dbReference>
<dbReference type="Proteomes" id="UP000183766">
    <property type="component" value="Unassembled WGS sequence"/>
</dbReference>
<feature type="domain" description="AbiEi antitoxin N-terminal" evidence="1">
    <location>
        <begin position="4"/>
        <end position="49"/>
    </location>
</feature>
<gene>
    <name evidence="2" type="ORF">SAMN04487924_12495</name>
    <name evidence="3" type="ORF">SAMN05216250_17213</name>
</gene>
<organism evidence="3 5">
    <name type="scientific">Bacteroides xylanisolvens</name>
    <dbReference type="NCBI Taxonomy" id="371601"/>
    <lineage>
        <taxon>Bacteria</taxon>
        <taxon>Pseudomonadati</taxon>
        <taxon>Bacteroidota</taxon>
        <taxon>Bacteroidia</taxon>
        <taxon>Bacteroidales</taxon>
        <taxon>Bacteroidaceae</taxon>
        <taxon>Bacteroides</taxon>
    </lineage>
</organism>
<reference evidence="4 5" key="1">
    <citation type="submission" date="2016-10" db="EMBL/GenBank/DDBJ databases">
        <authorList>
            <person name="de Groot N.N."/>
        </authorList>
    </citation>
    <scope>NUCLEOTIDE SEQUENCE [LARGE SCALE GENOMIC DNA]</scope>
    <source>
        <strain evidence="3 5">NLAE-zl-C202</strain>
        <strain evidence="2 4">NLAE-zl-G339</strain>
    </source>
</reference>
<evidence type="ECO:0000313" key="2">
    <source>
        <dbReference type="EMBL" id="SEB03701.1"/>
    </source>
</evidence>
<evidence type="ECO:0000313" key="5">
    <source>
        <dbReference type="Proteomes" id="UP000183766"/>
    </source>
</evidence>